<dbReference type="Pfam" id="PF00668">
    <property type="entry name" value="Condensation"/>
    <property type="match status" value="1"/>
</dbReference>
<accession>A0A386ZHX7</accession>
<dbReference type="KEGG" id="nyu:D7D52_28615"/>
<dbReference type="RefSeq" id="WP_120741300.1">
    <property type="nucleotide sequence ID" value="NZ_CP032568.1"/>
</dbReference>
<keyword evidence="7" id="KW-1185">Reference proteome</keyword>
<gene>
    <name evidence="6" type="ORF">D7D52_28615</name>
</gene>
<dbReference type="PANTHER" id="PTHR45527:SF1">
    <property type="entry name" value="FATTY ACID SYNTHASE"/>
    <property type="match status" value="1"/>
</dbReference>
<evidence type="ECO:0000313" key="6">
    <source>
        <dbReference type="EMBL" id="AYF77121.1"/>
    </source>
</evidence>
<keyword evidence="3" id="KW-0597">Phosphoprotein</keyword>
<dbReference type="GO" id="GO:0044550">
    <property type="term" value="P:secondary metabolite biosynthetic process"/>
    <property type="evidence" value="ECO:0007669"/>
    <property type="project" value="TreeGrafter"/>
</dbReference>
<dbReference type="InterPro" id="IPR020806">
    <property type="entry name" value="PKS_PP-bd"/>
</dbReference>
<evidence type="ECO:0000259" key="5">
    <source>
        <dbReference type="PROSITE" id="PS50075"/>
    </source>
</evidence>
<reference evidence="6 7" key="1">
    <citation type="submission" date="2018-09" db="EMBL/GenBank/DDBJ databases">
        <title>Nocardia yunnanensis sp. nov., an actinomycete isolated from a soil sample.</title>
        <authorList>
            <person name="Zhang J."/>
        </authorList>
    </citation>
    <scope>NUCLEOTIDE SEQUENCE [LARGE SCALE GENOMIC DNA]</scope>
    <source>
        <strain evidence="6 7">CFHS0054</strain>
    </source>
</reference>
<dbReference type="InterPro" id="IPR001242">
    <property type="entry name" value="Condensation_dom"/>
</dbReference>
<organism evidence="6 7">
    <name type="scientific">Nocardia yunnanensis</name>
    <dbReference type="NCBI Taxonomy" id="2382165"/>
    <lineage>
        <taxon>Bacteria</taxon>
        <taxon>Bacillati</taxon>
        <taxon>Actinomycetota</taxon>
        <taxon>Actinomycetes</taxon>
        <taxon>Mycobacteriales</taxon>
        <taxon>Nocardiaceae</taxon>
        <taxon>Nocardia</taxon>
    </lineage>
</organism>
<dbReference type="GO" id="GO:0043041">
    <property type="term" value="P:amino acid activation for nonribosomal peptide biosynthetic process"/>
    <property type="evidence" value="ECO:0007669"/>
    <property type="project" value="TreeGrafter"/>
</dbReference>
<dbReference type="SUPFAM" id="SSF47336">
    <property type="entry name" value="ACP-like"/>
    <property type="match status" value="1"/>
</dbReference>
<dbReference type="PANTHER" id="PTHR45527">
    <property type="entry name" value="NONRIBOSOMAL PEPTIDE SYNTHETASE"/>
    <property type="match status" value="1"/>
</dbReference>
<dbReference type="SUPFAM" id="SSF52777">
    <property type="entry name" value="CoA-dependent acyltransferases"/>
    <property type="match status" value="2"/>
</dbReference>
<feature type="region of interest" description="Disordered" evidence="4">
    <location>
        <begin position="1"/>
        <end position="22"/>
    </location>
</feature>
<proteinExistence type="predicted"/>
<evidence type="ECO:0000256" key="1">
    <source>
        <dbReference type="ARBA" id="ARBA00001957"/>
    </source>
</evidence>
<dbReference type="InterPro" id="IPR023213">
    <property type="entry name" value="CAT-like_dom_sf"/>
</dbReference>
<feature type="domain" description="Carrier" evidence="5">
    <location>
        <begin position="453"/>
        <end position="527"/>
    </location>
</feature>
<dbReference type="EMBL" id="CP032568">
    <property type="protein sequence ID" value="AYF77121.1"/>
    <property type="molecule type" value="Genomic_DNA"/>
</dbReference>
<dbReference type="Pfam" id="PF00550">
    <property type="entry name" value="PP-binding"/>
    <property type="match status" value="1"/>
</dbReference>
<dbReference type="SMART" id="SM00823">
    <property type="entry name" value="PKS_PP"/>
    <property type="match status" value="1"/>
</dbReference>
<dbReference type="Proteomes" id="UP000267164">
    <property type="component" value="Chromosome"/>
</dbReference>
<dbReference type="OrthoDB" id="2085352at2"/>
<dbReference type="PROSITE" id="PS50075">
    <property type="entry name" value="CARRIER"/>
    <property type="match status" value="1"/>
</dbReference>
<keyword evidence="2" id="KW-0596">Phosphopantetheine</keyword>
<dbReference type="Gene3D" id="3.30.559.10">
    <property type="entry name" value="Chloramphenicol acetyltransferase-like domain"/>
    <property type="match status" value="1"/>
</dbReference>
<dbReference type="GO" id="GO:0003824">
    <property type="term" value="F:catalytic activity"/>
    <property type="evidence" value="ECO:0007669"/>
    <property type="project" value="InterPro"/>
</dbReference>
<sequence>MTLDTHAVPVAPARPADRGAPLSPAQQAALLPERLAGVAAANVFAALEFPASLVRDVAECAAALCAAHEILRTVYPDDRRVPYQRVLDTAPVVETVELAAAALPGALMSDAGHRFDLTTQPPLRIRLYRLPDRAVVSIAAHPVAADDHTLDLIAARVFEAVSAEESENAPQYRDFAPGQVKQLAAEDASLAFWKQRLAGLPEQLLPLRERPSTPRSARAVVRVPAAPLAELAAGESAATATLAALVADTLRGLGAPADVPLGVGVPGRFDGSADILGNFANYLVLREDSPRGGTPRQLIGAAEKLLAEAHAHAGTRIERLTQQLRGPGGAAKGGLFQVLLRVRPSVLEFAVAGGIAREIASAAARPHGVDLIVDSVTTADGWTVTVEVTEDLSRRYSAGQFAARLQRTAESWTAALDTATDASAVSPCEWFTPDDDLALDPLAISGLGGAPQTPAEQVVAEVLREILELDADDEIGREDNFFALGGDSVAALRFVTLLAERGHHLDVQQIFESPTVREMAATLTTADTAAPPAPAPEVAPLAASGLDADALRALAGKLAAR</sequence>
<name>A0A386ZHX7_9NOCA</name>
<protein>
    <submittedName>
        <fullName evidence="6">Thioester reductase</fullName>
    </submittedName>
</protein>
<evidence type="ECO:0000256" key="2">
    <source>
        <dbReference type="ARBA" id="ARBA00022450"/>
    </source>
</evidence>
<evidence type="ECO:0000256" key="3">
    <source>
        <dbReference type="ARBA" id="ARBA00022553"/>
    </source>
</evidence>
<dbReference type="AlphaFoldDB" id="A0A386ZHX7"/>
<dbReference type="GO" id="GO:0031177">
    <property type="term" value="F:phosphopantetheine binding"/>
    <property type="evidence" value="ECO:0007669"/>
    <property type="project" value="InterPro"/>
</dbReference>
<dbReference type="InterPro" id="IPR036736">
    <property type="entry name" value="ACP-like_sf"/>
</dbReference>
<feature type="compositionally biased region" description="Low complexity" evidence="4">
    <location>
        <begin position="7"/>
        <end position="22"/>
    </location>
</feature>
<evidence type="ECO:0000256" key="4">
    <source>
        <dbReference type="SAM" id="MobiDB-lite"/>
    </source>
</evidence>
<dbReference type="Gene3D" id="1.10.1200.10">
    <property type="entry name" value="ACP-like"/>
    <property type="match status" value="1"/>
</dbReference>
<dbReference type="GO" id="GO:0008610">
    <property type="term" value="P:lipid biosynthetic process"/>
    <property type="evidence" value="ECO:0007669"/>
    <property type="project" value="UniProtKB-ARBA"/>
</dbReference>
<dbReference type="GO" id="GO:0005737">
    <property type="term" value="C:cytoplasm"/>
    <property type="evidence" value="ECO:0007669"/>
    <property type="project" value="TreeGrafter"/>
</dbReference>
<evidence type="ECO:0000313" key="7">
    <source>
        <dbReference type="Proteomes" id="UP000267164"/>
    </source>
</evidence>
<dbReference type="InterPro" id="IPR009081">
    <property type="entry name" value="PP-bd_ACP"/>
</dbReference>
<dbReference type="Gene3D" id="3.30.559.30">
    <property type="entry name" value="Nonribosomal peptide synthetase, condensation domain"/>
    <property type="match status" value="1"/>
</dbReference>
<comment type="cofactor">
    <cofactor evidence="1">
        <name>pantetheine 4'-phosphate</name>
        <dbReference type="ChEBI" id="CHEBI:47942"/>
    </cofactor>
</comment>